<keyword evidence="1" id="KW-0175">Coiled coil</keyword>
<comment type="caution">
    <text evidence="4">The sequence shown here is derived from an EMBL/GenBank/DDBJ whole genome shotgun (WGS) entry which is preliminary data.</text>
</comment>
<dbReference type="Pfam" id="PF23153">
    <property type="entry name" value="Aip3p_Bud6_N"/>
    <property type="match status" value="1"/>
</dbReference>
<gene>
    <name evidence="4" type="ORF">INT44_007218</name>
</gene>
<feature type="compositionally biased region" description="Pro residues" evidence="2">
    <location>
        <begin position="350"/>
        <end position="359"/>
    </location>
</feature>
<dbReference type="AlphaFoldDB" id="A0A8H7UBA3"/>
<evidence type="ECO:0000313" key="4">
    <source>
        <dbReference type="EMBL" id="KAG2176555.1"/>
    </source>
</evidence>
<keyword evidence="5" id="KW-1185">Reference proteome</keyword>
<dbReference type="GO" id="GO:0005519">
    <property type="term" value="F:cytoskeletal regulatory protein binding"/>
    <property type="evidence" value="ECO:0007669"/>
    <property type="project" value="InterPro"/>
</dbReference>
<feature type="compositionally biased region" description="Basic and acidic residues" evidence="2">
    <location>
        <begin position="598"/>
        <end position="607"/>
    </location>
</feature>
<accession>A0A8H7UBA3</accession>
<protein>
    <recommendedName>
        <fullName evidence="3">Actin interacting protein 3 C-terminal domain-containing protein</fullName>
    </recommendedName>
</protein>
<feature type="domain" description="Actin interacting protein 3 C-terminal" evidence="3">
    <location>
        <begin position="388"/>
        <end position="816"/>
    </location>
</feature>
<feature type="compositionally biased region" description="Basic and acidic residues" evidence="2">
    <location>
        <begin position="802"/>
        <end position="818"/>
    </location>
</feature>
<dbReference type="EMBL" id="JAEPRA010000013">
    <property type="protein sequence ID" value="KAG2176555.1"/>
    <property type="molecule type" value="Genomic_DNA"/>
</dbReference>
<dbReference type="GO" id="GO:0030010">
    <property type="term" value="P:establishment of cell polarity"/>
    <property type="evidence" value="ECO:0007669"/>
    <property type="project" value="TreeGrafter"/>
</dbReference>
<name>A0A8H7UBA3_9FUNG</name>
<feature type="compositionally biased region" description="Polar residues" evidence="2">
    <location>
        <begin position="174"/>
        <end position="207"/>
    </location>
</feature>
<dbReference type="Gene3D" id="1.20.58.1540">
    <property type="entry name" value="Actin interacting protein 3, C-terminal domain"/>
    <property type="match status" value="1"/>
</dbReference>
<organism evidence="4 5">
    <name type="scientific">Umbelopsis vinacea</name>
    <dbReference type="NCBI Taxonomy" id="44442"/>
    <lineage>
        <taxon>Eukaryota</taxon>
        <taxon>Fungi</taxon>
        <taxon>Fungi incertae sedis</taxon>
        <taxon>Mucoromycota</taxon>
        <taxon>Mucoromycotina</taxon>
        <taxon>Umbelopsidomycetes</taxon>
        <taxon>Umbelopsidales</taxon>
        <taxon>Umbelopsidaceae</taxon>
        <taxon>Umbelopsis</taxon>
    </lineage>
</organism>
<dbReference type="GO" id="GO:0005737">
    <property type="term" value="C:cytoplasm"/>
    <property type="evidence" value="ECO:0007669"/>
    <property type="project" value="TreeGrafter"/>
</dbReference>
<dbReference type="PANTHER" id="PTHR22741:SF10">
    <property type="entry name" value="COILED-COIL DOMAIN-CONTAINING PROTEIN CG32809"/>
    <property type="match status" value="1"/>
</dbReference>
<evidence type="ECO:0000256" key="2">
    <source>
        <dbReference type="SAM" id="MobiDB-lite"/>
    </source>
</evidence>
<feature type="region of interest" description="Disordered" evidence="2">
    <location>
        <begin position="796"/>
        <end position="841"/>
    </location>
</feature>
<dbReference type="Proteomes" id="UP000612746">
    <property type="component" value="Unassembled WGS sequence"/>
</dbReference>
<evidence type="ECO:0000313" key="5">
    <source>
        <dbReference type="Proteomes" id="UP000612746"/>
    </source>
</evidence>
<dbReference type="OrthoDB" id="783096at2759"/>
<dbReference type="InterPro" id="IPR051825">
    <property type="entry name" value="SRCIN1"/>
</dbReference>
<feature type="region of interest" description="Disordered" evidence="2">
    <location>
        <begin position="588"/>
        <end position="607"/>
    </location>
</feature>
<evidence type="ECO:0000256" key="1">
    <source>
        <dbReference type="ARBA" id="ARBA00023054"/>
    </source>
</evidence>
<dbReference type="InterPro" id="IPR056279">
    <property type="entry name" value="Aip3p_Bud6_N"/>
</dbReference>
<dbReference type="InterPro" id="IPR022782">
    <property type="entry name" value="AIP3-like_C"/>
</dbReference>
<evidence type="ECO:0000259" key="3">
    <source>
        <dbReference type="SMART" id="SM00806"/>
    </source>
</evidence>
<sequence>MGPPTPLYDSFTPNGSQQFNSNAQRRVSEVGNQTGEIEQTVTQLLRTTKNLLETLTMWSQGRVGAHHIHEIYGSLRGQFQNASDAFEAEGINMSDLRNVPTDLYDCVNRALREEPSTSVLEQHLPSIRDIIVHLLHGLRSKQALFRERGPLSRQSSGSRHGPVSPRRTEGDGHMSTQSYRPPETNESLAPTTPGFSQEIQSQYSQTHFVPPSPPPPPPLPPRQSSVPRMEHYPAAVPMGPAPGSGLGLISMPTPIPTPSLAVPGQQDTGSVEYENGSSEAGVIRRQLDSKSSLRSRSIVRRRKSQFPPPKDSPTFAKEQMNAISEEQDILAAPEVLSPMESSTQENGMEAPPPPPPPSVDPEVVEPINEPVHAVEEVPSEPKTSLLLFLQVGKEVKKVTYDGELTIPALQLLFMDKFNYTSGQLDFPHIYIRDAAANLSYQLEDVSEVQNKSLLTLNLDAAEDSRIVDLQSQIVNGFEAVNTDMAQFRSVIVDTLEGFRQQMTEAQIAMESREIVSRQQATGDPSKSAAPSHVIDIKLINEIKTEQQNLHQLKRDLAVVRQMQGEFQTESRDMLEKLKSAVKEREASQPVAAAVADGPSRRSQDQVKEQLQVSSSAITSRLEELQDVVDEIKLDVTQRRCRPSKAQLTHCSEEADALDKEIKELSRLITTAKPVWKKTWEEELQTILKEQQFIKDQESLVVDLEEDHATLMEVFRQLQKINDIQASAGPTKREFNVAPIPEGFEGMSSVMKEVSLIDVDSSRRLRALNQAEKMRQRELDTRIDEFEHELTSFVDSKKLKKTGGAEEAERERQRKDQLMLKRLYSNSGGGGGGGDAERLDEL</sequence>
<feature type="region of interest" description="Disordered" evidence="2">
    <location>
        <begin position="263"/>
        <end position="315"/>
    </location>
</feature>
<feature type="compositionally biased region" description="Pro residues" evidence="2">
    <location>
        <begin position="210"/>
        <end position="221"/>
    </location>
</feature>
<dbReference type="SMART" id="SM00806">
    <property type="entry name" value="AIP3"/>
    <property type="match status" value="1"/>
</dbReference>
<dbReference type="PANTHER" id="PTHR22741">
    <property type="entry name" value="P140CAP/SNIP-RELATED"/>
    <property type="match status" value="1"/>
</dbReference>
<dbReference type="Pfam" id="PF03915">
    <property type="entry name" value="AIP3"/>
    <property type="match status" value="1"/>
</dbReference>
<proteinExistence type="predicted"/>
<dbReference type="InterPro" id="IPR005613">
    <property type="entry name" value="AIP3_C"/>
</dbReference>
<reference evidence="4" key="1">
    <citation type="submission" date="2020-12" db="EMBL/GenBank/DDBJ databases">
        <title>Metabolic potential, ecology and presence of endohyphal bacteria is reflected in genomic diversity of Mucoromycotina.</title>
        <authorList>
            <person name="Muszewska A."/>
            <person name="Okrasinska A."/>
            <person name="Steczkiewicz K."/>
            <person name="Drgas O."/>
            <person name="Orlowska M."/>
            <person name="Perlinska-Lenart U."/>
            <person name="Aleksandrzak-Piekarczyk T."/>
            <person name="Szatraj K."/>
            <person name="Zielenkiewicz U."/>
            <person name="Pilsyk S."/>
            <person name="Malc E."/>
            <person name="Mieczkowski P."/>
            <person name="Kruszewska J.S."/>
            <person name="Biernat P."/>
            <person name="Pawlowska J."/>
        </authorList>
    </citation>
    <scope>NUCLEOTIDE SEQUENCE</scope>
    <source>
        <strain evidence="4">WA0000051536</strain>
    </source>
</reference>
<feature type="region of interest" description="Disordered" evidence="2">
    <location>
        <begin position="146"/>
        <end position="225"/>
    </location>
</feature>
<feature type="region of interest" description="Disordered" evidence="2">
    <location>
        <begin position="339"/>
        <end position="360"/>
    </location>
</feature>
<dbReference type="GO" id="GO:0051286">
    <property type="term" value="C:cell tip"/>
    <property type="evidence" value="ECO:0007669"/>
    <property type="project" value="TreeGrafter"/>
</dbReference>